<dbReference type="InterPro" id="IPR000515">
    <property type="entry name" value="MetI-like"/>
</dbReference>
<proteinExistence type="inferred from homology"/>
<dbReference type="PANTHER" id="PTHR30193:SF37">
    <property type="entry name" value="INNER MEMBRANE ABC TRANSPORTER PERMEASE PROTEIN YCJO"/>
    <property type="match status" value="1"/>
</dbReference>
<keyword evidence="5 7" id="KW-1133">Transmembrane helix</keyword>
<organism evidence="9 10">
    <name type="scientific">Enterocloster lavalensis</name>
    <dbReference type="NCBI Taxonomy" id="460384"/>
    <lineage>
        <taxon>Bacteria</taxon>
        <taxon>Bacillati</taxon>
        <taxon>Bacillota</taxon>
        <taxon>Clostridia</taxon>
        <taxon>Lachnospirales</taxon>
        <taxon>Lachnospiraceae</taxon>
        <taxon>Enterocloster</taxon>
    </lineage>
</organism>
<gene>
    <name evidence="9" type="ORF">SAMN05216313_11731</name>
</gene>
<feature type="transmembrane region" description="Helical" evidence="7">
    <location>
        <begin position="173"/>
        <end position="191"/>
    </location>
</feature>
<feature type="domain" description="ABC transmembrane type-1" evidence="8">
    <location>
        <begin position="76"/>
        <end position="290"/>
    </location>
</feature>
<dbReference type="RefSeq" id="WP_092365742.1">
    <property type="nucleotide sequence ID" value="NZ_CABJCG010000002.1"/>
</dbReference>
<keyword evidence="2 7" id="KW-0813">Transport</keyword>
<evidence type="ECO:0000256" key="2">
    <source>
        <dbReference type="ARBA" id="ARBA00022448"/>
    </source>
</evidence>
<dbReference type="SUPFAM" id="SSF161098">
    <property type="entry name" value="MetI-like"/>
    <property type="match status" value="1"/>
</dbReference>
<keyword evidence="6 7" id="KW-0472">Membrane</keyword>
<evidence type="ECO:0000313" key="9">
    <source>
        <dbReference type="EMBL" id="SET86045.1"/>
    </source>
</evidence>
<evidence type="ECO:0000313" key="10">
    <source>
        <dbReference type="Proteomes" id="UP000198508"/>
    </source>
</evidence>
<dbReference type="AlphaFoldDB" id="A0A1I0HS76"/>
<keyword evidence="3" id="KW-1003">Cell membrane</keyword>
<dbReference type="GO" id="GO:0055085">
    <property type="term" value="P:transmembrane transport"/>
    <property type="evidence" value="ECO:0007669"/>
    <property type="project" value="InterPro"/>
</dbReference>
<dbReference type="GeneID" id="93279119"/>
<feature type="transmembrane region" description="Helical" evidence="7">
    <location>
        <begin position="140"/>
        <end position="166"/>
    </location>
</feature>
<dbReference type="InterPro" id="IPR051393">
    <property type="entry name" value="ABC_transporter_permease"/>
</dbReference>
<evidence type="ECO:0000259" key="8">
    <source>
        <dbReference type="PROSITE" id="PS50928"/>
    </source>
</evidence>
<dbReference type="GO" id="GO:0005886">
    <property type="term" value="C:plasma membrane"/>
    <property type="evidence" value="ECO:0007669"/>
    <property type="project" value="UniProtKB-SubCell"/>
</dbReference>
<accession>A0A1I0HS76</accession>
<evidence type="ECO:0000256" key="7">
    <source>
        <dbReference type="RuleBase" id="RU363032"/>
    </source>
</evidence>
<comment type="similarity">
    <text evidence="7">Belongs to the binding-protein-dependent transport system permease family.</text>
</comment>
<feature type="transmembrane region" description="Helical" evidence="7">
    <location>
        <begin position="12"/>
        <end position="37"/>
    </location>
</feature>
<dbReference type="PROSITE" id="PS50928">
    <property type="entry name" value="ABC_TM1"/>
    <property type="match status" value="1"/>
</dbReference>
<feature type="transmembrane region" description="Helical" evidence="7">
    <location>
        <begin position="80"/>
        <end position="102"/>
    </location>
</feature>
<dbReference type="CDD" id="cd06261">
    <property type="entry name" value="TM_PBP2"/>
    <property type="match status" value="1"/>
</dbReference>
<evidence type="ECO:0000256" key="6">
    <source>
        <dbReference type="ARBA" id="ARBA00023136"/>
    </source>
</evidence>
<evidence type="ECO:0000256" key="4">
    <source>
        <dbReference type="ARBA" id="ARBA00022692"/>
    </source>
</evidence>
<dbReference type="EMBL" id="FOIM01000017">
    <property type="protein sequence ID" value="SET86045.1"/>
    <property type="molecule type" value="Genomic_DNA"/>
</dbReference>
<name>A0A1I0HS76_9FIRM</name>
<evidence type="ECO:0000256" key="5">
    <source>
        <dbReference type="ARBA" id="ARBA00022989"/>
    </source>
</evidence>
<dbReference type="Proteomes" id="UP000198508">
    <property type="component" value="Unassembled WGS sequence"/>
</dbReference>
<comment type="subcellular location">
    <subcellularLocation>
        <location evidence="1 7">Cell membrane</location>
        <topology evidence="1 7">Multi-pass membrane protein</topology>
    </subcellularLocation>
</comment>
<feature type="transmembrane region" description="Helical" evidence="7">
    <location>
        <begin position="114"/>
        <end position="134"/>
    </location>
</feature>
<dbReference type="PANTHER" id="PTHR30193">
    <property type="entry name" value="ABC TRANSPORTER PERMEASE PROTEIN"/>
    <property type="match status" value="1"/>
</dbReference>
<dbReference type="InterPro" id="IPR035906">
    <property type="entry name" value="MetI-like_sf"/>
</dbReference>
<dbReference type="Pfam" id="PF00528">
    <property type="entry name" value="BPD_transp_1"/>
    <property type="match status" value="1"/>
</dbReference>
<evidence type="ECO:0000256" key="3">
    <source>
        <dbReference type="ARBA" id="ARBA00022475"/>
    </source>
</evidence>
<keyword evidence="4 7" id="KW-0812">Transmembrane</keyword>
<dbReference type="Gene3D" id="1.10.3720.10">
    <property type="entry name" value="MetI-like"/>
    <property type="match status" value="1"/>
</dbReference>
<feature type="transmembrane region" description="Helical" evidence="7">
    <location>
        <begin position="271"/>
        <end position="292"/>
    </location>
</feature>
<reference evidence="10" key="1">
    <citation type="submission" date="2016-10" db="EMBL/GenBank/DDBJ databases">
        <authorList>
            <person name="Varghese N."/>
            <person name="Submissions S."/>
        </authorList>
    </citation>
    <scope>NUCLEOTIDE SEQUENCE [LARGE SCALE GENOMIC DNA]</scope>
    <source>
        <strain evidence="10">NLAE-zl-G277</strain>
    </source>
</reference>
<protein>
    <submittedName>
        <fullName evidence="9">Carbohydrate ABC transporter membrane protein 1, CUT1 family</fullName>
    </submittedName>
</protein>
<dbReference type="STRING" id="460384.SAMN05216313_11731"/>
<keyword evidence="10" id="KW-1185">Reference proteome</keyword>
<sequence length="301" mass="33329">MKKQVRFSLEKGDLLPTLLMLPALIMIVFVMIVPLIYGLSLSFFEVGFGETNFKENFVGASNYLRFFQDATAKKAVFNTLLFSLGATAGDLFFGTLGAALLLKVSERLGKVLRPIVTVPLLVSPIIVGLIWRYIYDVKGILYWFLGLFGLGIGDFPGVTGASTALLCTIIAHWWQVVPFVIIVMTAGLLSIPEEYYEAAYVDGAGEFRSFVEISFPLLRDVYMVVLLISGVDTLKVFDIIYSLTGGGPNNSTVSMSIYAYSQAFEQSNLSYAMALSFIAMVVTFLVFGIPFIRHNLKKYKE</sequence>
<evidence type="ECO:0000256" key="1">
    <source>
        <dbReference type="ARBA" id="ARBA00004651"/>
    </source>
</evidence>